<sequence>MSTHKLFITLSILRQLMHAYFPPELLQGMNLEESGLVGDQELFDDGKKILERILRTENKRLS</sequence>
<accession>G0N625</accession>
<dbReference type="HOGENOM" id="CLU_2906158_0_0_1"/>
<protein>
    <submittedName>
        <fullName evidence="2">Uncharacterized protein</fullName>
    </submittedName>
</protein>
<proteinExistence type="predicted"/>
<dbReference type="Proteomes" id="UP000008068">
    <property type="component" value="Unassembled WGS sequence"/>
</dbReference>
<feature type="signal peptide" evidence="1">
    <location>
        <begin position="1"/>
        <end position="19"/>
    </location>
</feature>
<dbReference type="InParanoid" id="G0N625"/>
<dbReference type="AlphaFoldDB" id="G0N625"/>
<evidence type="ECO:0000256" key="1">
    <source>
        <dbReference type="SAM" id="SignalP"/>
    </source>
</evidence>
<gene>
    <name evidence="2" type="ORF">CAEBREN_12790</name>
</gene>
<name>G0N625_CAEBE</name>
<organism evidence="3">
    <name type="scientific">Caenorhabditis brenneri</name>
    <name type="common">Nematode worm</name>
    <dbReference type="NCBI Taxonomy" id="135651"/>
    <lineage>
        <taxon>Eukaryota</taxon>
        <taxon>Metazoa</taxon>
        <taxon>Ecdysozoa</taxon>
        <taxon>Nematoda</taxon>
        <taxon>Chromadorea</taxon>
        <taxon>Rhabditida</taxon>
        <taxon>Rhabditina</taxon>
        <taxon>Rhabditomorpha</taxon>
        <taxon>Rhabditoidea</taxon>
        <taxon>Rhabditidae</taxon>
        <taxon>Peloderinae</taxon>
        <taxon>Caenorhabditis</taxon>
    </lineage>
</organism>
<keyword evidence="1" id="KW-0732">Signal</keyword>
<dbReference type="EMBL" id="GL379842">
    <property type="protein sequence ID" value="EGT53569.1"/>
    <property type="molecule type" value="Genomic_DNA"/>
</dbReference>
<reference evidence="3" key="1">
    <citation type="submission" date="2011-07" db="EMBL/GenBank/DDBJ databases">
        <authorList>
            <consortium name="Caenorhabditis brenneri Sequencing and Analysis Consortium"/>
            <person name="Wilson R.K."/>
        </authorList>
    </citation>
    <scope>NUCLEOTIDE SEQUENCE [LARGE SCALE GENOMIC DNA]</scope>
    <source>
        <strain evidence="3">PB2801</strain>
    </source>
</reference>
<feature type="chain" id="PRO_5003405256" evidence="1">
    <location>
        <begin position="20"/>
        <end position="62"/>
    </location>
</feature>
<keyword evidence="3" id="KW-1185">Reference proteome</keyword>
<evidence type="ECO:0000313" key="3">
    <source>
        <dbReference type="Proteomes" id="UP000008068"/>
    </source>
</evidence>
<evidence type="ECO:0000313" key="2">
    <source>
        <dbReference type="EMBL" id="EGT53569.1"/>
    </source>
</evidence>